<gene>
    <name evidence="1" type="ORF">CIPAW_03G100600</name>
</gene>
<dbReference type="AlphaFoldDB" id="A0A8T1R2N7"/>
<accession>A0A8T1R2N7</accession>
<name>A0A8T1R2N7_CARIL</name>
<evidence type="ECO:0000313" key="1">
    <source>
        <dbReference type="EMBL" id="KAG6660361.1"/>
    </source>
</evidence>
<reference evidence="1" key="1">
    <citation type="submission" date="2020-12" db="EMBL/GenBank/DDBJ databases">
        <title>WGS assembly of Carya illinoinensis cv. Pawnee.</title>
        <authorList>
            <person name="Platts A."/>
            <person name="Shu S."/>
            <person name="Wright S."/>
            <person name="Barry K."/>
            <person name="Edger P."/>
            <person name="Pires J.C."/>
            <person name="Schmutz J."/>
        </authorList>
    </citation>
    <scope>NUCLEOTIDE SEQUENCE</scope>
    <source>
        <tissue evidence="1">Leaf</tissue>
    </source>
</reference>
<comment type="caution">
    <text evidence="1">The sequence shown here is derived from an EMBL/GenBank/DDBJ whole genome shotgun (WGS) entry which is preliminary data.</text>
</comment>
<keyword evidence="2" id="KW-1185">Reference proteome</keyword>
<organism evidence="1 2">
    <name type="scientific">Carya illinoinensis</name>
    <name type="common">Pecan</name>
    <dbReference type="NCBI Taxonomy" id="32201"/>
    <lineage>
        <taxon>Eukaryota</taxon>
        <taxon>Viridiplantae</taxon>
        <taxon>Streptophyta</taxon>
        <taxon>Embryophyta</taxon>
        <taxon>Tracheophyta</taxon>
        <taxon>Spermatophyta</taxon>
        <taxon>Magnoliopsida</taxon>
        <taxon>eudicotyledons</taxon>
        <taxon>Gunneridae</taxon>
        <taxon>Pentapetalae</taxon>
        <taxon>rosids</taxon>
        <taxon>fabids</taxon>
        <taxon>Fagales</taxon>
        <taxon>Juglandaceae</taxon>
        <taxon>Carya</taxon>
    </lineage>
</organism>
<dbReference type="Proteomes" id="UP000811609">
    <property type="component" value="Chromosome 3"/>
</dbReference>
<evidence type="ECO:0000313" key="2">
    <source>
        <dbReference type="Proteomes" id="UP000811609"/>
    </source>
</evidence>
<proteinExistence type="predicted"/>
<sequence length="175" mass="19830">MFPQPHSISSSNFFSTPSPHISPYLHLITPRHKASGCRLYLHSHLPKSAWLKVFTFFIPRPPLEKGRHTVPHLTRWYLNSSPKPPHKKSLSNFSIRLATLAGIGKRDRKYVGTLDRVLLIKVSLPPFDKYILFQLANLLSIFLITGSHKRGDLAPIPNGRPRYVSGNEAILHPSD</sequence>
<dbReference type="EMBL" id="CM031811">
    <property type="protein sequence ID" value="KAG6660361.1"/>
    <property type="molecule type" value="Genomic_DNA"/>
</dbReference>
<protein>
    <submittedName>
        <fullName evidence="1">Uncharacterized protein</fullName>
    </submittedName>
</protein>